<evidence type="ECO:0000256" key="1">
    <source>
        <dbReference type="SAM" id="MobiDB-lite"/>
    </source>
</evidence>
<organism evidence="3 4">
    <name type="scientific">Pseudozyma antarctica (strain T-34)</name>
    <name type="common">Yeast</name>
    <name type="synonym">Candida antarctica</name>
    <dbReference type="NCBI Taxonomy" id="1151754"/>
    <lineage>
        <taxon>Eukaryota</taxon>
        <taxon>Fungi</taxon>
        <taxon>Dikarya</taxon>
        <taxon>Basidiomycota</taxon>
        <taxon>Ustilaginomycotina</taxon>
        <taxon>Ustilaginomycetes</taxon>
        <taxon>Ustilaginales</taxon>
        <taxon>Ustilaginaceae</taxon>
        <taxon>Moesziomyces</taxon>
    </lineage>
</organism>
<name>M9MCD2_PSEA3</name>
<feature type="region of interest" description="Disordered" evidence="1">
    <location>
        <begin position="52"/>
        <end position="74"/>
    </location>
</feature>
<evidence type="ECO:0000313" key="3">
    <source>
        <dbReference type="EMBL" id="GAC71612.1"/>
    </source>
</evidence>
<feature type="transmembrane region" description="Helical" evidence="2">
    <location>
        <begin position="32"/>
        <end position="53"/>
    </location>
</feature>
<evidence type="ECO:0000256" key="2">
    <source>
        <dbReference type="SAM" id="Phobius"/>
    </source>
</evidence>
<accession>M9MCD2</accession>
<proteinExistence type="predicted"/>
<protein>
    <submittedName>
        <fullName evidence="3">Uncharacterized protein</fullName>
    </submittedName>
</protein>
<evidence type="ECO:0000313" key="4">
    <source>
        <dbReference type="Proteomes" id="UP000011976"/>
    </source>
</evidence>
<dbReference type="Proteomes" id="UP000011976">
    <property type="component" value="Unassembled WGS sequence"/>
</dbReference>
<dbReference type="AlphaFoldDB" id="M9MCD2"/>
<feature type="compositionally biased region" description="Polar residues" evidence="1">
    <location>
        <begin position="52"/>
        <end position="70"/>
    </location>
</feature>
<keyword evidence="2" id="KW-0472">Membrane</keyword>
<keyword evidence="2" id="KW-1133">Transmembrane helix</keyword>
<reference evidence="4" key="1">
    <citation type="journal article" date="2013" name="Genome Announc.">
        <title>Genome sequence of the basidiomycetous yeast Pseudozyma antarctica T-34, a producer of the glycolipid biosurfactants mannosylerythritol lipids.</title>
        <authorList>
            <person name="Morita T."/>
            <person name="Koike H."/>
            <person name="Koyama Y."/>
            <person name="Hagiwara H."/>
            <person name="Ito E."/>
            <person name="Fukuoka T."/>
            <person name="Imura T."/>
            <person name="Machida M."/>
            <person name="Kitamoto D."/>
        </authorList>
    </citation>
    <scope>NUCLEOTIDE SEQUENCE [LARGE SCALE GENOMIC DNA]</scope>
    <source>
        <strain evidence="4">T-34</strain>
    </source>
</reference>
<keyword evidence="2" id="KW-0812">Transmembrane</keyword>
<feature type="region of interest" description="Disordered" evidence="1">
    <location>
        <begin position="10"/>
        <end position="29"/>
    </location>
</feature>
<feature type="compositionally biased region" description="Low complexity" evidence="1">
    <location>
        <begin position="19"/>
        <end position="29"/>
    </location>
</feature>
<dbReference type="EMBL" id="DF196770">
    <property type="protein sequence ID" value="GAC71612.1"/>
    <property type="molecule type" value="Genomic_DNA"/>
</dbReference>
<sequence>MCELDSRLIHTSAERHRASPSSSPSPARPGKLQFVAVVVILIIIIIIIGSTPASDTPTLHPTKSARSSPNGEAHRPVEQAFGCCAYPLLHRPIPTNTTATALALRIGRLP</sequence>
<gene>
    <name evidence="3" type="ORF">PANT_4c00027</name>
</gene>